<comment type="caution">
    <text evidence="2">The sequence shown here is derived from an EMBL/GenBank/DDBJ whole genome shotgun (WGS) entry which is preliminary data.</text>
</comment>
<reference evidence="2" key="1">
    <citation type="submission" date="2022-01" db="EMBL/GenBank/DDBJ databases">
        <title>Genome Sequence Resource for Two Populations of Ditylenchus destructor, the Migratory Endoparasitic Phytonematode.</title>
        <authorList>
            <person name="Zhang H."/>
            <person name="Lin R."/>
            <person name="Xie B."/>
        </authorList>
    </citation>
    <scope>NUCLEOTIDE SEQUENCE</scope>
    <source>
        <strain evidence="2">BazhouSP</strain>
    </source>
</reference>
<feature type="region of interest" description="Disordered" evidence="1">
    <location>
        <begin position="30"/>
        <end position="61"/>
    </location>
</feature>
<gene>
    <name evidence="2" type="ORF">DdX_16551</name>
</gene>
<proteinExistence type="predicted"/>
<feature type="region of interest" description="Disordered" evidence="1">
    <location>
        <begin position="1"/>
        <end position="20"/>
    </location>
</feature>
<keyword evidence="3" id="KW-1185">Reference proteome</keyword>
<dbReference type="Proteomes" id="UP001201812">
    <property type="component" value="Unassembled WGS sequence"/>
</dbReference>
<evidence type="ECO:0000313" key="3">
    <source>
        <dbReference type="Proteomes" id="UP001201812"/>
    </source>
</evidence>
<feature type="compositionally biased region" description="Basic and acidic residues" evidence="1">
    <location>
        <begin position="1"/>
        <end position="11"/>
    </location>
</feature>
<organism evidence="2 3">
    <name type="scientific">Ditylenchus destructor</name>
    <dbReference type="NCBI Taxonomy" id="166010"/>
    <lineage>
        <taxon>Eukaryota</taxon>
        <taxon>Metazoa</taxon>
        <taxon>Ecdysozoa</taxon>
        <taxon>Nematoda</taxon>
        <taxon>Chromadorea</taxon>
        <taxon>Rhabditida</taxon>
        <taxon>Tylenchina</taxon>
        <taxon>Tylenchomorpha</taxon>
        <taxon>Sphaerularioidea</taxon>
        <taxon>Anguinidae</taxon>
        <taxon>Anguininae</taxon>
        <taxon>Ditylenchus</taxon>
    </lineage>
</organism>
<accession>A0AAD4QZU4</accession>
<dbReference type="EMBL" id="JAKKPZ010000137">
    <property type="protein sequence ID" value="KAI1700690.1"/>
    <property type="molecule type" value="Genomic_DNA"/>
</dbReference>
<feature type="compositionally biased region" description="Polar residues" evidence="1">
    <location>
        <begin position="41"/>
        <end position="57"/>
    </location>
</feature>
<dbReference type="AlphaFoldDB" id="A0AAD4QZU4"/>
<name>A0AAD4QZU4_9BILA</name>
<evidence type="ECO:0000313" key="2">
    <source>
        <dbReference type="EMBL" id="KAI1700690.1"/>
    </source>
</evidence>
<sequence length="131" mass="14681">MASAREKEETYRQPAGPDAFFRMDLGAPFSAPSAVGRMPRTGTTVYPTPKPISNSESARSKTYEGYKISRRLLQHLRKFIGLDLTEIATFHDVWSFGPTPMPQATDREYVQMLAIQNSGNLKHTNAFAIDK</sequence>
<protein>
    <submittedName>
        <fullName evidence="2">Uncharacterized protein</fullName>
    </submittedName>
</protein>
<evidence type="ECO:0000256" key="1">
    <source>
        <dbReference type="SAM" id="MobiDB-lite"/>
    </source>
</evidence>